<keyword evidence="3" id="KW-0408">Iron</keyword>
<dbReference type="InterPro" id="IPR002645">
    <property type="entry name" value="STAS_dom"/>
</dbReference>
<dbReference type="SUPFAM" id="SSF52091">
    <property type="entry name" value="SpoIIaa-like"/>
    <property type="match status" value="1"/>
</dbReference>
<evidence type="ECO:0000313" key="6">
    <source>
        <dbReference type="EMBL" id="VAW70051.1"/>
    </source>
</evidence>
<dbReference type="PANTHER" id="PTHR43396">
    <property type="entry name" value="FLAVOHEMOPROTEIN"/>
    <property type="match status" value="1"/>
</dbReference>
<dbReference type="GO" id="GO:0019825">
    <property type="term" value="F:oxygen binding"/>
    <property type="evidence" value="ECO:0007669"/>
    <property type="project" value="InterPro"/>
</dbReference>
<dbReference type="GO" id="GO:0046210">
    <property type="term" value="P:nitric oxide catabolic process"/>
    <property type="evidence" value="ECO:0007669"/>
    <property type="project" value="TreeGrafter"/>
</dbReference>
<proteinExistence type="predicted"/>
<dbReference type="GO" id="GO:0071949">
    <property type="term" value="F:FAD binding"/>
    <property type="evidence" value="ECO:0007669"/>
    <property type="project" value="TreeGrafter"/>
</dbReference>
<dbReference type="InterPro" id="IPR009050">
    <property type="entry name" value="Globin-like_sf"/>
</dbReference>
<dbReference type="GO" id="GO:0071500">
    <property type="term" value="P:cellular response to nitrosative stress"/>
    <property type="evidence" value="ECO:0007669"/>
    <property type="project" value="TreeGrafter"/>
</dbReference>
<dbReference type="InterPro" id="IPR012292">
    <property type="entry name" value="Globin/Proto"/>
</dbReference>
<evidence type="ECO:0000259" key="5">
    <source>
        <dbReference type="PROSITE" id="PS50801"/>
    </source>
</evidence>
<dbReference type="PROSITE" id="PS01033">
    <property type="entry name" value="GLOBIN"/>
    <property type="match status" value="1"/>
</dbReference>
<protein>
    <recommendedName>
        <fullName evidence="7">Globin family profile domain-containing protein</fullName>
    </recommendedName>
</protein>
<dbReference type="PROSITE" id="PS50801">
    <property type="entry name" value="STAS"/>
    <property type="match status" value="1"/>
</dbReference>
<evidence type="ECO:0008006" key="7">
    <source>
        <dbReference type="Google" id="ProtNLM"/>
    </source>
</evidence>
<dbReference type="GO" id="GO:0020037">
    <property type="term" value="F:heme binding"/>
    <property type="evidence" value="ECO:0007669"/>
    <property type="project" value="InterPro"/>
</dbReference>
<dbReference type="Pfam" id="PF00042">
    <property type="entry name" value="Globin"/>
    <property type="match status" value="1"/>
</dbReference>
<organism evidence="6">
    <name type="scientific">hydrothermal vent metagenome</name>
    <dbReference type="NCBI Taxonomy" id="652676"/>
    <lineage>
        <taxon>unclassified sequences</taxon>
        <taxon>metagenomes</taxon>
        <taxon>ecological metagenomes</taxon>
    </lineage>
</organism>
<dbReference type="GO" id="GO:0008941">
    <property type="term" value="F:nitric oxide dioxygenase NAD(P)H activity"/>
    <property type="evidence" value="ECO:0007669"/>
    <property type="project" value="TreeGrafter"/>
</dbReference>
<dbReference type="GO" id="GO:0046872">
    <property type="term" value="F:metal ion binding"/>
    <property type="evidence" value="ECO:0007669"/>
    <property type="project" value="UniProtKB-KW"/>
</dbReference>
<dbReference type="AlphaFoldDB" id="A0A3B0XR76"/>
<evidence type="ECO:0000259" key="4">
    <source>
        <dbReference type="PROSITE" id="PS01033"/>
    </source>
</evidence>
<reference evidence="6" key="1">
    <citation type="submission" date="2018-06" db="EMBL/GenBank/DDBJ databases">
        <authorList>
            <person name="Zhirakovskaya E."/>
        </authorList>
    </citation>
    <scope>NUCLEOTIDE SEQUENCE</scope>
</reference>
<keyword evidence="1" id="KW-0349">Heme</keyword>
<name>A0A3B0XR76_9ZZZZ</name>
<dbReference type="Gene3D" id="3.30.750.24">
    <property type="entry name" value="STAS domain"/>
    <property type="match status" value="1"/>
</dbReference>
<feature type="domain" description="STAS" evidence="5">
    <location>
        <begin position="231"/>
        <end position="317"/>
    </location>
</feature>
<gene>
    <name evidence="6" type="ORF">MNBD_GAMMA09-675</name>
</gene>
<dbReference type="Gene3D" id="1.10.490.10">
    <property type="entry name" value="Globins"/>
    <property type="match status" value="1"/>
</dbReference>
<evidence type="ECO:0000256" key="2">
    <source>
        <dbReference type="ARBA" id="ARBA00022723"/>
    </source>
</evidence>
<dbReference type="SUPFAM" id="SSF46458">
    <property type="entry name" value="Globin-like"/>
    <property type="match status" value="1"/>
</dbReference>
<dbReference type="InterPro" id="IPR036513">
    <property type="entry name" value="STAS_dom_sf"/>
</dbReference>
<sequence length="317" mass="35776">MAREKKSMIGFDPLAWLDNDEKQLADITDQSVENKANIENNNPVSKKSNIKKRNGKKIITISGYAIDEIALLKGYSLVSDVMEVVVTDFYNELFMQHPELKTLFENFNEQSQAGNLTEVLKLLIDNLHNEEMLNAALSSLAQRHQKYEALKDHCPVVIEALIRSLKNKIGRSWTKAISAAWRQLLLVASEMMCAAYNEILTEEIEDEIINTETEEAKDDESADENESSFPVIKLQTVQDICKSQSLKNDMLSMVNDHDEIDIDASSVERIDGSALQLLCALFEYAHKNNIVIHWIKPSETIIESAKILGVHKILGLS</sequence>
<evidence type="ECO:0000256" key="1">
    <source>
        <dbReference type="ARBA" id="ARBA00022617"/>
    </source>
</evidence>
<dbReference type="PANTHER" id="PTHR43396:SF3">
    <property type="entry name" value="FLAVOHEMOPROTEIN"/>
    <property type="match status" value="1"/>
</dbReference>
<dbReference type="EMBL" id="UOFI01000186">
    <property type="protein sequence ID" value="VAW70051.1"/>
    <property type="molecule type" value="Genomic_DNA"/>
</dbReference>
<feature type="domain" description="Globin" evidence="4">
    <location>
        <begin position="62"/>
        <end position="197"/>
    </location>
</feature>
<keyword evidence="2" id="KW-0479">Metal-binding</keyword>
<dbReference type="Pfam" id="PF13466">
    <property type="entry name" value="STAS_2"/>
    <property type="match status" value="1"/>
</dbReference>
<dbReference type="InterPro" id="IPR000971">
    <property type="entry name" value="Globin"/>
</dbReference>
<dbReference type="InterPro" id="IPR058548">
    <property type="entry name" value="MlaB-like_STAS"/>
</dbReference>
<accession>A0A3B0XR76</accession>
<evidence type="ECO:0000256" key="3">
    <source>
        <dbReference type="ARBA" id="ARBA00023004"/>
    </source>
</evidence>